<evidence type="ECO:0000313" key="2">
    <source>
        <dbReference type="WBParaSite" id="TMUE_1000005050.1"/>
    </source>
</evidence>
<protein>
    <submittedName>
        <fullName evidence="2">Uncharacterized protein</fullName>
    </submittedName>
</protein>
<evidence type="ECO:0000313" key="1">
    <source>
        <dbReference type="Proteomes" id="UP000046395"/>
    </source>
</evidence>
<sequence length="70" mass="8623">MVLAEKLWDPTRRGAMVQLRRYRAIRRTLQNERREVLRRPSVGCQKDVFERIRYNLRARIVPRHRIPKKL</sequence>
<name>A0A5S6QD94_TRIMR</name>
<dbReference type="Proteomes" id="UP000046395">
    <property type="component" value="Unassembled WGS sequence"/>
</dbReference>
<dbReference type="AlphaFoldDB" id="A0A5S6QD94"/>
<accession>A0A5S6QD94</accession>
<keyword evidence="1" id="KW-1185">Reference proteome</keyword>
<organism evidence="1 2">
    <name type="scientific">Trichuris muris</name>
    <name type="common">Mouse whipworm</name>
    <dbReference type="NCBI Taxonomy" id="70415"/>
    <lineage>
        <taxon>Eukaryota</taxon>
        <taxon>Metazoa</taxon>
        <taxon>Ecdysozoa</taxon>
        <taxon>Nematoda</taxon>
        <taxon>Enoplea</taxon>
        <taxon>Dorylaimia</taxon>
        <taxon>Trichinellida</taxon>
        <taxon>Trichuridae</taxon>
        <taxon>Trichuris</taxon>
    </lineage>
</organism>
<dbReference type="WBParaSite" id="TMUE_1000005050.1">
    <property type="protein sequence ID" value="TMUE_1000005050.1"/>
    <property type="gene ID" value="WBGene00299189"/>
</dbReference>
<proteinExistence type="predicted"/>
<reference evidence="2" key="1">
    <citation type="submission" date="2019-12" db="UniProtKB">
        <authorList>
            <consortium name="WormBaseParasite"/>
        </authorList>
    </citation>
    <scope>IDENTIFICATION</scope>
</reference>